<evidence type="ECO:0000313" key="1">
    <source>
        <dbReference type="EMBL" id="KAB0586235.1"/>
    </source>
</evidence>
<protein>
    <submittedName>
        <fullName evidence="1">Uncharacterized protein</fullName>
    </submittedName>
</protein>
<name>A0A6A1R1Z8_9BURK</name>
<dbReference type="RefSeq" id="WP_151044877.1">
    <property type="nucleotide sequence ID" value="NZ_CATYED010000014.1"/>
</dbReference>
<dbReference type="AlphaFoldDB" id="A0A6A1R1Z8"/>
<proteinExistence type="predicted"/>
<dbReference type="EMBL" id="VZOT01000007">
    <property type="protein sequence ID" value="KAB0586235.1"/>
    <property type="molecule type" value="Genomic_DNA"/>
</dbReference>
<gene>
    <name evidence="1" type="ORF">F7P80_11470</name>
</gene>
<comment type="caution">
    <text evidence="1">The sequence shown here is derived from an EMBL/GenBank/DDBJ whole genome shotgun (WGS) entry which is preliminary data.</text>
</comment>
<accession>A0A6A1R1Z8</accession>
<reference evidence="1" key="1">
    <citation type="submission" date="2019-09" db="EMBL/GenBank/DDBJ databases">
        <title>Draft genome sequences of 48 bacterial type strains from the CCUG.</title>
        <authorList>
            <person name="Tunovic T."/>
            <person name="Pineiro-Iglesias B."/>
            <person name="Unosson C."/>
            <person name="Inganas E."/>
            <person name="Ohlen M."/>
            <person name="Cardew S."/>
            <person name="Jensie-Markopoulos S."/>
            <person name="Salva-Serra F."/>
            <person name="Jaen-Luchoro D."/>
            <person name="Karlsson R."/>
            <person name="Svensson-Stadler L."/>
            <person name="Chun J."/>
            <person name="Moore E."/>
        </authorList>
    </citation>
    <scope>NUCLEOTIDE SEQUENCE</scope>
    <source>
        <strain evidence="1">CCUG 15333</strain>
    </source>
</reference>
<organism evidence="1">
    <name type="scientific">Comamonas kerstersii</name>
    <dbReference type="NCBI Taxonomy" id="225992"/>
    <lineage>
        <taxon>Bacteria</taxon>
        <taxon>Pseudomonadati</taxon>
        <taxon>Pseudomonadota</taxon>
        <taxon>Betaproteobacteria</taxon>
        <taxon>Burkholderiales</taxon>
        <taxon>Comamonadaceae</taxon>
        <taxon>Comamonas</taxon>
    </lineage>
</organism>
<sequence>MIYQEQLRLADRRSELSKREYGFEQQFDKDRLLPKNQGLVFVDTKRSSEKHFQKFEQDWNDTLQVMRSIASRVSAPDAKPDWIDASVAPGVQADQFLHAYYYKQVKDGNRHPYEEFFDRNSKKS</sequence>
<dbReference type="GeneID" id="83040532"/>